<dbReference type="SMART" id="SM00387">
    <property type="entry name" value="HATPase_c"/>
    <property type="match status" value="1"/>
</dbReference>
<name>A0ABM7WAF0_9BACT</name>
<accession>A0ABM7WAF0</accession>
<keyword evidence="5" id="KW-0418">Kinase</keyword>
<comment type="catalytic activity">
    <reaction evidence="1">
        <text>ATP + protein L-histidine = ADP + protein N-phospho-L-histidine.</text>
        <dbReference type="EC" id="2.7.13.3"/>
    </reaction>
</comment>
<dbReference type="PANTHER" id="PTHR43065:SF46">
    <property type="entry name" value="C4-DICARBOXYLATE TRANSPORT SENSOR PROTEIN DCTB"/>
    <property type="match status" value="1"/>
</dbReference>
<dbReference type="InterPro" id="IPR036097">
    <property type="entry name" value="HisK_dim/P_sf"/>
</dbReference>
<sequence>MLQPVTLEALSLKEIREVFHELQIHQVEVEARTRQIEKAESLHRMAGAIAHLFNNQLGVIVGNLEMMLTHTKGDALPHQYLVNAMQAARRSAEVSSLLLTYLDHNNSRPELLDLSLLCLVNIPLIQAEMPANITLATHFLSPGPIIHANANQIQQILTNLVTNGWEAIGSEVGRISVATNTIARADIPKFHVAPSDWHTSAETFACLEVTDSGRGMTEEEMRRIFDPFFSTKFTGRGLGLTVVAGLVKVWNGMIGVTSKLGKGSTLQVFLPLGTDPVSRQPELPARPYGLATG</sequence>
<organism evidence="9 10">
    <name type="scientific">Desulfofustis limnaeus</name>
    <dbReference type="NCBI Taxonomy" id="2740163"/>
    <lineage>
        <taxon>Bacteria</taxon>
        <taxon>Pseudomonadati</taxon>
        <taxon>Thermodesulfobacteriota</taxon>
        <taxon>Desulfobulbia</taxon>
        <taxon>Desulfobulbales</taxon>
        <taxon>Desulfocapsaceae</taxon>
        <taxon>Desulfofustis</taxon>
    </lineage>
</organism>
<feature type="domain" description="Histidine kinase" evidence="8">
    <location>
        <begin position="48"/>
        <end position="274"/>
    </location>
</feature>
<evidence type="ECO:0000313" key="10">
    <source>
        <dbReference type="Proteomes" id="UP000830055"/>
    </source>
</evidence>
<dbReference type="PROSITE" id="PS50109">
    <property type="entry name" value="HIS_KIN"/>
    <property type="match status" value="1"/>
</dbReference>
<reference evidence="9 10" key="1">
    <citation type="submission" date="2022-01" db="EMBL/GenBank/DDBJ databases">
        <title>Desulfofustis limnae sp. nov., a novel mesophilic sulfate-reducing bacterium isolated from marsh soil.</title>
        <authorList>
            <person name="Watanabe M."/>
            <person name="Takahashi A."/>
            <person name="Kojima H."/>
            <person name="Fukui M."/>
        </authorList>
    </citation>
    <scope>NUCLEOTIDE SEQUENCE [LARGE SCALE GENOMIC DNA]</scope>
    <source>
        <strain evidence="9 10">PPLL</strain>
    </source>
</reference>
<dbReference type="PANTHER" id="PTHR43065">
    <property type="entry name" value="SENSOR HISTIDINE KINASE"/>
    <property type="match status" value="1"/>
</dbReference>
<evidence type="ECO:0000256" key="4">
    <source>
        <dbReference type="ARBA" id="ARBA00022741"/>
    </source>
</evidence>
<dbReference type="InterPro" id="IPR036890">
    <property type="entry name" value="HATPase_C_sf"/>
</dbReference>
<evidence type="ECO:0000256" key="1">
    <source>
        <dbReference type="ARBA" id="ARBA00000085"/>
    </source>
</evidence>
<dbReference type="InterPro" id="IPR003594">
    <property type="entry name" value="HATPase_dom"/>
</dbReference>
<evidence type="ECO:0000256" key="2">
    <source>
        <dbReference type="ARBA" id="ARBA00012438"/>
    </source>
</evidence>
<dbReference type="Gene3D" id="3.30.565.10">
    <property type="entry name" value="Histidine kinase-like ATPase, C-terminal domain"/>
    <property type="match status" value="1"/>
</dbReference>
<keyword evidence="10" id="KW-1185">Reference proteome</keyword>
<dbReference type="Pfam" id="PF02518">
    <property type="entry name" value="HATPase_c"/>
    <property type="match status" value="1"/>
</dbReference>
<keyword evidence="4" id="KW-0547">Nucleotide-binding</keyword>
<evidence type="ECO:0000256" key="6">
    <source>
        <dbReference type="ARBA" id="ARBA00022840"/>
    </source>
</evidence>
<gene>
    <name evidence="9" type="ORF">DPPLL_22230</name>
</gene>
<dbReference type="SUPFAM" id="SSF47384">
    <property type="entry name" value="Homodimeric domain of signal transducing histidine kinase"/>
    <property type="match status" value="1"/>
</dbReference>
<dbReference type="SUPFAM" id="SSF55874">
    <property type="entry name" value="ATPase domain of HSP90 chaperone/DNA topoisomerase II/histidine kinase"/>
    <property type="match status" value="1"/>
</dbReference>
<dbReference type="Gene3D" id="1.10.287.130">
    <property type="match status" value="1"/>
</dbReference>
<keyword evidence="3" id="KW-0808">Transferase</keyword>
<evidence type="ECO:0000256" key="3">
    <source>
        <dbReference type="ARBA" id="ARBA00022679"/>
    </source>
</evidence>
<evidence type="ECO:0000259" key="8">
    <source>
        <dbReference type="PROSITE" id="PS50109"/>
    </source>
</evidence>
<keyword evidence="6" id="KW-0067">ATP-binding</keyword>
<dbReference type="Proteomes" id="UP000830055">
    <property type="component" value="Chromosome"/>
</dbReference>
<dbReference type="EMBL" id="AP025516">
    <property type="protein sequence ID" value="BDD87858.1"/>
    <property type="molecule type" value="Genomic_DNA"/>
</dbReference>
<proteinExistence type="predicted"/>
<dbReference type="InterPro" id="IPR005467">
    <property type="entry name" value="His_kinase_dom"/>
</dbReference>
<dbReference type="EC" id="2.7.13.3" evidence="2"/>
<evidence type="ECO:0000256" key="5">
    <source>
        <dbReference type="ARBA" id="ARBA00022777"/>
    </source>
</evidence>
<protein>
    <recommendedName>
        <fullName evidence="2">histidine kinase</fullName>
        <ecNumber evidence="2">2.7.13.3</ecNumber>
    </recommendedName>
</protein>
<evidence type="ECO:0000313" key="9">
    <source>
        <dbReference type="EMBL" id="BDD87858.1"/>
    </source>
</evidence>
<evidence type="ECO:0000256" key="7">
    <source>
        <dbReference type="ARBA" id="ARBA00023012"/>
    </source>
</evidence>
<keyword evidence="7" id="KW-0902">Two-component regulatory system</keyword>
<dbReference type="PRINTS" id="PR00344">
    <property type="entry name" value="BCTRLSENSOR"/>
</dbReference>
<dbReference type="InterPro" id="IPR004358">
    <property type="entry name" value="Sig_transdc_His_kin-like_C"/>
</dbReference>